<dbReference type="InterPro" id="IPR013087">
    <property type="entry name" value="Znf_C2H2_type"/>
</dbReference>
<gene>
    <name evidence="3" type="ORF">BJ508DRAFT_313777</name>
</gene>
<name>A0A3N4HHH0_ASCIM</name>
<sequence length="244" mass="28189">MPDIPFWCQKCHQQFPNLEQKEQHMKGSHRHTNSVKRVPTKISAVAPQFGEHIKLRRSKDFYYYCPIRGCDYRDQKGSVLKQHCLSTTHQPLLCKENFKKEVKKEVKRKMGAFESFTYQHILPSDFKFDHSDVDSRPASPSPADSSVNDQANDTQTSNTTSASRSPSPPSTSSANKRKAEPATANEDLMASLRAEYKKRLHEEMMESLADKGVDFKESARRREEMREWFEEGMRMLREVDGVEV</sequence>
<keyword evidence="4" id="KW-1185">Reference proteome</keyword>
<feature type="region of interest" description="Disordered" evidence="1">
    <location>
        <begin position="129"/>
        <end position="188"/>
    </location>
</feature>
<evidence type="ECO:0000313" key="4">
    <source>
        <dbReference type="Proteomes" id="UP000275078"/>
    </source>
</evidence>
<organism evidence="3 4">
    <name type="scientific">Ascobolus immersus RN42</name>
    <dbReference type="NCBI Taxonomy" id="1160509"/>
    <lineage>
        <taxon>Eukaryota</taxon>
        <taxon>Fungi</taxon>
        <taxon>Dikarya</taxon>
        <taxon>Ascomycota</taxon>
        <taxon>Pezizomycotina</taxon>
        <taxon>Pezizomycetes</taxon>
        <taxon>Pezizales</taxon>
        <taxon>Ascobolaceae</taxon>
        <taxon>Ascobolus</taxon>
    </lineage>
</organism>
<dbReference type="AlphaFoldDB" id="A0A3N4HHH0"/>
<evidence type="ECO:0000259" key="2">
    <source>
        <dbReference type="PROSITE" id="PS00028"/>
    </source>
</evidence>
<protein>
    <recommendedName>
        <fullName evidence="2">C2H2-type domain-containing protein</fullName>
    </recommendedName>
</protein>
<feature type="compositionally biased region" description="Low complexity" evidence="1">
    <location>
        <begin position="156"/>
        <end position="174"/>
    </location>
</feature>
<dbReference type="EMBL" id="ML119820">
    <property type="protein sequence ID" value="RPA73465.1"/>
    <property type="molecule type" value="Genomic_DNA"/>
</dbReference>
<reference evidence="3 4" key="1">
    <citation type="journal article" date="2018" name="Nat. Ecol. Evol.">
        <title>Pezizomycetes genomes reveal the molecular basis of ectomycorrhizal truffle lifestyle.</title>
        <authorList>
            <person name="Murat C."/>
            <person name="Payen T."/>
            <person name="Noel B."/>
            <person name="Kuo A."/>
            <person name="Morin E."/>
            <person name="Chen J."/>
            <person name="Kohler A."/>
            <person name="Krizsan K."/>
            <person name="Balestrini R."/>
            <person name="Da Silva C."/>
            <person name="Montanini B."/>
            <person name="Hainaut M."/>
            <person name="Levati E."/>
            <person name="Barry K.W."/>
            <person name="Belfiori B."/>
            <person name="Cichocki N."/>
            <person name="Clum A."/>
            <person name="Dockter R.B."/>
            <person name="Fauchery L."/>
            <person name="Guy J."/>
            <person name="Iotti M."/>
            <person name="Le Tacon F."/>
            <person name="Lindquist E.A."/>
            <person name="Lipzen A."/>
            <person name="Malagnac F."/>
            <person name="Mello A."/>
            <person name="Molinier V."/>
            <person name="Miyauchi S."/>
            <person name="Poulain J."/>
            <person name="Riccioni C."/>
            <person name="Rubini A."/>
            <person name="Sitrit Y."/>
            <person name="Splivallo R."/>
            <person name="Traeger S."/>
            <person name="Wang M."/>
            <person name="Zifcakova L."/>
            <person name="Wipf D."/>
            <person name="Zambonelli A."/>
            <person name="Paolocci F."/>
            <person name="Nowrousian M."/>
            <person name="Ottonello S."/>
            <person name="Baldrian P."/>
            <person name="Spatafora J.W."/>
            <person name="Henrissat B."/>
            <person name="Nagy L.G."/>
            <person name="Aury J.M."/>
            <person name="Wincker P."/>
            <person name="Grigoriev I.V."/>
            <person name="Bonfante P."/>
            <person name="Martin F.M."/>
        </authorList>
    </citation>
    <scope>NUCLEOTIDE SEQUENCE [LARGE SCALE GENOMIC DNA]</scope>
    <source>
        <strain evidence="3 4">RN42</strain>
    </source>
</reference>
<dbReference type="PROSITE" id="PS00028">
    <property type="entry name" value="ZINC_FINGER_C2H2_1"/>
    <property type="match status" value="1"/>
</dbReference>
<evidence type="ECO:0000313" key="3">
    <source>
        <dbReference type="EMBL" id="RPA73465.1"/>
    </source>
</evidence>
<dbReference type="SMART" id="SM00355">
    <property type="entry name" value="ZnF_C2H2"/>
    <property type="match status" value="2"/>
</dbReference>
<dbReference type="Proteomes" id="UP000275078">
    <property type="component" value="Unassembled WGS sequence"/>
</dbReference>
<proteinExistence type="predicted"/>
<evidence type="ECO:0000256" key="1">
    <source>
        <dbReference type="SAM" id="MobiDB-lite"/>
    </source>
</evidence>
<feature type="domain" description="C2H2-type" evidence="2">
    <location>
        <begin position="8"/>
        <end position="29"/>
    </location>
</feature>
<accession>A0A3N4HHH0</accession>
<feature type="compositionally biased region" description="Low complexity" evidence="1">
    <location>
        <begin position="136"/>
        <end position="147"/>
    </location>
</feature>